<dbReference type="EMBL" id="UGQW01000002">
    <property type="protein sequence ID" value="STZ67921.1"/>
    <property type="molecule type" value="Genomic_DNA"/>
</dbReference>
<sequence>MKNFLLAVVLLSIGTAVAADSDNLSLTAKAAKVKQMIIELCHRDVEDGTAKMGLDEDLKQKLALAPFAKKVCECQGRKFENRVRKGLGVGRDESDFASLYKKSREECIDAVQHRKH</sequence>
<proteinExistence type="predicted"/>
<evidence type="ECO:0000313" key="3">
    <source>
        <dbReference type="Proteomes" id="UP000254927"/>
    </source>
</evidence>
<name>A0A378TYU8_NEIEL</name>
<evidence type="ECO:0000313" key="2">
    <source>
        <dbReference type="EMBL" id="STZ67921.1"/>
    </source>
</evidence>
<accession>A0A378TYU8</accession>
<organism evidence="2 3">
    <name type="scientific">Neisseria elongata</name>
    <dbReference type="NCBI Taxonomy" id="495"/>
    <lineage>
        <taxon>Bacteria</taxon>
        <taxon>Pseudomonadati</taxon>
        <taxon>Pseudomonadota</taxon>
        <taxon>Betaproteobacteria</taxon>
        <taxon>Neisseriales</taxon>
        <taxon>Neisseriaceae</taxon>
        <taxon>Neisseria</taxon>
    </lineage>
</organism>
<evidence type="ECO:0000256" key="1">
    <source>
        <dbReference type="SAM" id="SignalP"/>
    </source>
</evidence>
<keyword evidence="1" id="KW-0732">Signal</keyword>
<gene>
    <name evidence="2" type="ORF">NCTC10660_01413</name>
</gene>
<dbReference type="Proteomes" id="UP000254927">
    <property type="component" value="Unassembled WGS sequence"/>
</dbReference>
<dbReference type="GeneID" id="93352397"/>
<dbReference type="RefSeq" id="WP_074895368.1">
    <property type="nucleotide sequence ID" value="NZ_CP031252.1"/>
</dbReference>
<feature type="chain" id="PRO_5016764630" description="Secreted protein" evidence="1">
    <location>
        <begin position="19"/>
        <end position="116"/>
    </location>
</feature>
<feature type="signal peptide" evidence="1">
    <location>
        <begin position="1"/>
        <end position="18"/>
    </location>
</feature>
<dbReference type="AlphaFoldDB" id="A0A378TYU8"/>
<evidence type="ECO:0008006" key="4">
    <source>
        <dbReference type="Google" id="ProtNLM"/>
    </source>
</evidence>
<protein>
    <recommendedName>
        <fullName evidence="4">Secreted protein</fullName>
    </recommendedName>
</protein>
<reference evidence="2 3" key="1">
    <citation type="submission" date="2018-06" db="EMBL/GenBank/DDBJ databases">
        <authorList>
            <consortium name="Pathogen Informatics"/>
            <person name="Doyle S."/>
        </authorList>
    </citation>
    <scope>NUCLEOTIDE SEQUENCE [LARGE SCALE GENOMIC DNA]</scope>
    <source>
        <strain evidence="2 3">NCTC10660</strain>
    </source>
</reference>